<organism evidence="1 2">
    <name type="scientific">Acetobacter pasteurianus subsp. pasteurianus</name>
    <dbReference type="NCBI Taxonomy" id="481145"/>
    <lineage>
        <taxon>Bacteria</taxon>
        <taxon>Pseudomonadati</taxon>
        <taxon>Pseudomonadota</taxon>
        <taxon>Alphaproteobacteria</taxon>
        <taxon>Acetobacterales</taxon>
        <taxon>Acetobacteraceae</taxon>
        <taxon>Acetobacter</taxon>
    </lineage>
</organism>
<proteinExistence type="predicted"/>
<dbReference type="EMBL" id="CP021509">
    <property type="protein sequence ID" value="ARW48705.1"/>
    <property type="molecule type" value="Genomic_DNA"/>
</dbReference>
<dbReference type="OrthoDB" id="7225593at2"/>
<dbReference type="Proteomes" id="UP000196205">
    <property type="component" value="Chromosome"/>
</dbReference>
<name>A0A1Y0YCK8_ACEPA</name>
<reference evidence="1 2" key="1">
    <citation type="submission" date="2017-05" db="EMBL/GenBank/DDBJ databases">
        <title>Genome sequence of Acetobacter pasteurianus subsp. pasteurianus strain SRCM101342.</title>
        <authorList>
            <person name="Cho S.H."/>
        </authorList>
    </citation>
    <scope>NUCLEOTIDE SEQUENCE [LARGE SCALE GENOMIC DNA]</scope>
    <source>
        <strain evidence="1 2">SRCM101342</strain>
    </source>
</reference>
<dbReference type="RefSeq" id="WP_087652015.1">
    <property type="nucleotide sequence ID" value="NZ_CP021509.1"/>
</dbReference>
<evidence type="ECO:0000313" key="2">
    <source>
        <dbReference type="Proteomes" id="UP000196205"/>
    </source>
</evidence>
<protein>
    <submittedName>
        <fullName evidence="1">Uncharacterized protein</fullName>
    </submittedName>
</protein>
<accession>A0A1Y0YCK8</accession>
<dbReference type="AlphaFoldDB" id="A0A1Y0YCK8"/>
<sequence>MVTPPKKPEAYQFSVNESQNIERIIRHVVNSSKATSVASRNNIYDKTKQLLRVCHARVCQLDLAAMLQADIRLVLEDLGTLKRNLNVNTAHMDYGTRLHFALNVVYRRRDQAA</sequence>
<evidence type="ECO:0000313" key="1">
    <source>
        <dbReference type="EMBL" id="ARW48705.1"/>
    </source>
</evidence>
<gene>
    <name evidence="1" type="ORF">S1001342_02406</name>
</gene>